<dbReference type="GO" id="GO:0003676">
    <property type="term" value="F:nucleic acid binding"/>
    <property type="evidence" value="ECO:0007669"/>
    <property type="project" value="InterPro"/>
</dbReference>
<name>A0A8K0P030_LADFU</name>
<feature type="region of interest" description="Disordered" evidence="1">
    <location>
        <begin position="18"/>
        <end position="80"/>
    </location>
</feature>
<keyword evidence="3" id="KW-1185">Reference proteome</keyword>
<dbReference type="InterPro" id="IPR036397">
    <property type="entry name" value="RNaseH_sf"/>
</dbReference>
<comment type="caution">
    <text evidence="2">The sequence shown here is derived from an EMBL/GenBank/DDBJ whole genome shotgun (WGS) entry which is preliminary data.</text>
</comment>
<dbReference type="Gene3D" id="3.30.420.10">
    <property type="entry name" value="Ribonuclease H-like superfamily/Ribonuclease H"/>
    <property type="match status" value="1"/>
</dbReference>
<dbReference type="OrthoDB" id="425619at2759"/>
<feature type="compositionally biased region" description="Polar residues" evidence="1">
    <location>
        <begin position="37"/>
        <end position="46"/>
    </location>
</feature>
<dbReference type="SUPFAM" id="SSF53098">
    <property type="entry name" value="Ribonuclease H-like"/>
    <property type="match status" value="1"/>
</dbReference>
<gene>
    <name evidence="2" type="ORF">J437_LFUL008571</name>
</gene>
<sequence length="184" mass="20947">MKDMSGWSIAQARQMSFQMHSHALTRPATGHGKAASLASNPGNASSRADRIKEAQATDPSLEDLRKKLTHPKRQGETGKRRLRDCYKMDDGVIYFLRTTHQPWKLFVPTRFRPEDLGAPQRKGPLRPHKPTNPWETIAVDLMGPYPRSPRGKTNLLVVTDMFPRWTEAFLLGYRNPRDCENPGK</sequence>
<dbReference type="Proteomes" id="UP000792457">
    <property type="component" value="Unassembled WGS sequence"/>
</dbReference>
<dbReference type="EMBL" id="KZ308336">
    <property type="protein sequence ID" value="KAG8227733.1"/>
    <property type="molecule type" value="Genomic_DNA"/>
</dbReference>
<protein>
    <recommendedName>
        <fullName evidence="4">Integrase catalytic domain-containing protein</fullName>
    </recommendedName>
</protein>
<accession>A0A8K0P030</accession>
<organism evidence="2 3">
    <name type="scientific">Ladona fulva</name>
    <name type="common">Scarce chaser dragonfly</name>
    <name type="synonym">Libellula fulva</name>
    <dbReference type="NCBI Taxonomy" id="123851"/>
    <lineage>
        <taxon>Eukaryota</taxon>
        <taxon>Metazoa</taxon>
        <taxon>Ecdysozoa</taxon>
        <taxon>Arthropoda</taxon>
        <taxon>Hexapoda</taxon>
        <taxon>Insecta</taxon>
        <taxon>Pterygota</taxon>
        <taxon>Palaeoptera</taxon>
        <taxon>Odonata</taxon>
        <taxon>Epiprocta</taxon>
        <taxon>Anisoptera</taxon>
        <taxon>Libelluloidea</taxon>
        <taxon>Libellulidae</taxon>
        <taxon>Ladona</taxon>
    </lineage>
</organism>
<evidence type="ECO:0000313" key="3">
    <source>
        <dbReference type="Proteomes" id="UP000792457"/>
    </source>
</evidence>
<proteinExistence type="predicted"/>
<reference evidence="2" key="2">
    <citation type="submission" date="2017-10" db="EMBL/GenBank/DDBJ databases">
        <title>Ladona fulva Genome sequencing and assembly.</title>
        <authorList>
            <person name="Murali S."/>
            <person name="Richards S."/>
            <person name="Bandaranaike D."/>
            <person name="Bellair M."/>
            <person name="Blankenburg K."/>
            <person name="Chao H."/>
            <person name="Dinh H."/>
            <person name="Doddapaneni H."/>
            <person name="Dugan-Rocha S."/>
            <person name="Elkadiri S."/>
            <person name="Gnanaolivu R."/>
            <person name="Hernandez B."/>
            <person name="Skinner E."/>
            <person name="Javaid M."/>
            <person name="Lee S."/>
            <person name="Li M."/>
            <person name="Ming W."/>
            <person name="Munidasa M."/>
            <person name="Muniz J."/>
            <person name="Nguyen L."/>
            <person name="Hughes D."/>
            <person name="Osuji N."/>
            <person name="Pu L.-L."/>
            <person name="Puazo M."/>
            <person name="Qu C."/>
            <person name="Quiroz J."/>
            <person name="Raj R."/>
            <person name="Weissenberger G."/>
            <person name="Xin Y."/>
            <person name="Zou X."/>
            <person name="Han Y."/>
            <person name="Worley K."/>
            <person name="Muzny D."/>
            <person name="Gibbs R."/>
        </authorList>
    </citation>
    <scope>NUCLEOTIDE SEQUENCE</scope>
    <source>
        <strain evidence="2">Sampled in the wild</strain>
    </source>
</reference>
<evidence type="ECO:0000256" key="1">
    <source>
        <dbReference type="SAM" id="MobiDB-lite"/>
    </source>
</evidence>
<dbReference type="InterPro" id="IPR012337">
    <property type="entry name" value="RNaseH-like_sf"/>
</dbReference>
<reference evidence="2" key="1">
    <citation type="submission" date="2013-04" db="EMBL/GenBank/DDBJ databases">
        <authorList>
            <person name="Qu J."/>
            <person name="Murali S.C."/>
            <person name="Bandaranaike D."/>
            <person name="Bellair M."/>
            <person name="Blankenburg K."/>
            <person name="Chao H."/>
            <person name="Dinh H."/>
            <person name="Doddapaneni H."/>
            <person name="Downs B."/>
            <person name="Dugan-Rocha S."/>
            <person name="Elkadiri S."/>
            <person name="Gnanaolivu R.D."/>
            <person name="Hernandez B."/>
            <person name="Javaid M."/>
            <person name="Jayaseelan J.C."/>
            <person name="Lee S."/>
            <person name="Li M."/>
            <person name="Ming W."/>
            <person name="Munidasa M."/>
            <person name="Muniz J."/>
            <person name="Nguyen L."/>
            <person name="Ongeri F."/>
            <person name="Osuji N."/>
            <person name="Pu L.-L."/>
            <person name="Puazo M."/>
            <person name="Qu C."/>
            <person name="Quiroz J."/>
            <person name="Raj R."/>
            <person name="Weissenberger G."/>
            <person name="Xin Y."/>
            <person name="Zou X."/>
            <person name="Han Y."/>
            <person name="Richards S."/>
            <person name="Worley K."/>
            <person name="Muzny D."/>
            <person name="Gibbs R."/>
        </authorList>
    </citation>
    <scope>NUCLEOTIDE SEQUENCE</scope>
    <source>
        <strain evidence="2">Sampled in the wild</strain>
    </source>
</reference>
<dbReference type="AlphaFoldDB" id="A0A8K0P030"/>
<evidence type="ECO:0000313" key="2">
    <source>
        <dbReference type="EMBL" id="KAG8227733.1"/>
    </source>
</evidence>
<evidence type="ECO:0008006" key="4">
    <source>
        <dbReference type="Google" id="ProtNLM"/>
    </source>
</evidence>